<evidence type="ECO:0008006" key="6">
    <source>
        <dbReference type="Google" id="ProtNLM"/>
    </source>
</evidence>
<evidence type="ECO:0000313" key="5">
    <source>
        <dbReference type="Proteomes" id="UP000663829"/>
    </source>
</evidence>
<dbReference type="InterPro" id="IPR011333">
    <property type="entry name" value="SKP1/BTB/POZ_sf"/>
</dbReference>
<comment type="caution">
    <text evidence="3">The sequence shown here is derived from an EMBL/GenBank/DDBJ whole genome shotgun (WGS) entry which is preliminary data.</text>
</comment>
<evidence type="ECO:0000259" key="2">
    <source>
        <dbReference type="PROSITE" id="PS51649"/>
    </source>
</evidence>
<gene>
    <name evidence="3" type="ORF">GPM918_LOCUS2999</name>
    <name evidence="4" type="ORF">SRO942_LOCUS2999</name>
</gene>
<dbReference type="OrthoDB" id="624345at2759"/>
<dbReference type="InterPro" id="IPR027356">
    <property type="entry name" value="NPH3_dom"/>
</dbReference>
<dbReference type="Proteomes" id="UP000681722">
    <property type="component" value="Unassembled WGS sequence"/>
</dbReference>
<evidence type="ECO:0000259" key="1">
    <source>
        <dbReference type="PROSITE" id="PS50097"/>
    </source>
</evidence>
<reference evidence="3" key="1">
    <citation type="submission" date="2021-02" db="EMBL/GenBank/DDBJ databases">
        <authorList>
            <person name="Nowell W R."/>
        </authorList>
    </citation>
    <scope>NUCLEOTIDE SEQUENCE</scope>
</reference>
<dbReference type="EMBL" id="CAJOBC010000349">
    <property type="protein sequence ID" value="CAF3575219.1"/>
    <property type="molecule type" value="Genomic_DNA"/>
</dbReference>
<sequence>MIEERRMNFENFRRTGELSDITVLVDDGEFKLHTFPLFTKSNYFKKAVELLSEQQQPDSHHHLTVKLDKFPGGKNVFSQMADFFYNIPITIDHSNIVVLRSAAYFVDCSTLATMLDNRINDILLVARSKHDLSIPLVLLEQSIEFAQLAKKSQTVGKCLQSIIDILLRIAGMNDSGGTRKLEYHSLLKLDHLLTKSDQEIIAQLPLDWLEDFIKLSIDSKLSMAGIVVIIKPYLTSAIMIENEINNHLNNSHTTSSSSKSYLDDSLKTQNINTITNGDPPIQYENKITIVYTDDDKRKILNHIIKLLDQTIFYEYVPLSWLMACHQQAKELNCECEETLSKWITCTLLCSADEDINNIPEETMAHLLEEVGKHRDQVKDPIMLQKLSRLVDSYAENLRGKGILTSENFVKLASYVPKEQRNSYDSLLLALDNILKNDKINLNSSERESLLSQIDFSKITEETINHCKNNELIPQKLITDAALSLCSKLRKELNEAKDRLRLIENDVMKTGRTTITSSSSSIPYVSPNVNHRSRIYELARLPSTKSRTRSTYPLNYSLSSGNYSKYEPDADYLVYSNDIPRYSVYNRHSTTYRY</sequence>
<organism evidence="3 5">
    <name type="scientific">Didymodactylos carnosus</name>
    <dbReference type="NCBI Taxonomy" id="1234261"/>
    <lineage>
        <taxon>Eukaryota</taxon>
        <taxon>Metazoa</taxon>
        <taxon>Spiralia</taxon>
        <taxon>Gnathifera</taxon>
        <taxon>Rotifera</taxon>
        <taxon>Eurotatoria</taxon>
        <taxon>Bdelloidea</taxon>
        <taxon>Philodinida</taxon>
        <taxon>Philodinidae</taxon>
        <taxon>Didymodactylos</taxon>
    </lineage>
</organism>
<dbReference type="EMBL" id="CAJNOQ010000349">
    <property type="protein sequence ID" value="CAF0790994.1"/>
    <property type="molecule type" value="Genomic_DNA"/>
</dbReference>
<dbReference type="PROSITE" id="PS51649">
    <property type="entry name" value="NPH3"/>
    <property type="match status" value="1"/>
</dbReference>
<proteinExistence type="predicted"/>
<dbReference type="AlphaFoldDB" id="A0A813S8F9"/>
<dbReference type="Pfam" id="PF03000">
    <property type="entry name" value="NPH3"/>
    <property type="match status" value="1"/>
</dbReference>
<dbReference type="Pfam" id="PF00651">
    <property type="entry name" value="BTB"/>
    <property type="match status" value="1"/>
</dbReference>
<dbReference type="Gene3D" id="3.30.710.10">
    <property type="entry name" value="Potassium Channel Kv1.1, Chain A"/>
    <property type="match status" value="1"/>
</dbReference>
<protein>
    <recommendedName>
        <fullName evidence="6">BTB domain-containing protein</fullName>
    </recommendedName>
</protein>
<evidence type="ECO:0000313" key="3">
    <source>
        <dbReference type="EMBL" id="CAF0790994.1"/>
    </source>
</evidence>
<dbReference type="PANTHER" id="PTHR32370">
    <property type="entry name" value="OS12G0117600 PROTEIN"/>
    <property type="match status" value="1"/>
</dbReference>
<dbReference type="Proteomes" id="UP000663829">
    <property type="component" value="Unassembled WGS sequence"/>
</dbReference>
<evidence type="ECO:0000313" key="4">
    <source>
        <dbReference type="EMBL" id="CAF3575219.1"/>
    </source>
</evidence>
<dbReference type="PROSITE" id="PS50097">
    <property type="entry name" value="BTB"/>
    <property type="match status" value="1"/>
</dbReference>
<dbReference type="InterPro" id="IPR000210">
    <property type="entry name" value="BTB/POZ_dom"/>
</dbReference>
<name>A0A813S8F9_9BILA</name>
<keyword evidence="5" id="KW-1185">Reference proteome</keyword>
<dbReference type="InterPro" id="IPR043454">
    <property type="entry name" value="NPH3/RPT2-like"/>
</dbReference>
<dbReference type="SUPFAM" id="SSF54695">
    <property type="entry name" value="POZ domain"/>
    <property type="match status" value="1"/>
</dbReference>
<feature type="domain" description="BTB" evidence="1">
    <location>
        <begin position="19"/>
        <end position="93"/>
    </location>
</feature>
<feature type="domain" description="NPH3" evidence="2">
    <location>
        <begin position="383"/>
        <end position="487"/>
    </location>
</feature>
<accession>A0A813S8F9</accession>